<name>Q21RY6_ALBFT</name>
<organism evidence="1 2">
    <name type="scientific">Albidiferax ferrireducens (strain ATCC BAA-621 / DSM 15236 / T118)</name>
    <name type="common">Rhodoferax ferrireducens</name>
    <dbReference type="NCBI Taxonomy" id="338969"/>
    <lineage>
        <taxon>Bacteria</taxon>
        <taxon>Pseudomonadati</taxon>
        <taxon>Pseudomonadota</taxon>
        <taxon>Betaproteobacteria</taxon>
        <taxon>Burkholderiales</taxon>
        <taxon>Comamonadaceae</taxon>
        <taxon>Rhodoferax</taxon>
    </lineage>
</organism>
<dbReference type="STRING" id="338969.Rfer_3767"/>
<accession>Q21RY6</accession>
<dbReference type="eggNOG" id="ENOG5032ZRD">
    <property type="taxonomic scope" value="Bacteria"/>
</dbReference>
<dbReference type="AlphaFoldDB" id="Q21RY6"/>
<sequence length="73" mass="8074">MTIPDQANALSQTDTGLARVLEDLIDVLITRGVIQFTDLPDAAQSKLLERRETRASLANRLQLLPMNGENDLL</sequence>
<keyword evidence="2" id="KW-1185">Reference proteome</keyword>
<dbReference type="EMBL" id="CP000267">
    <property type="protein sequence ID" value="ABD71467.1"/>
    <property type="molecule type" value="Genomic_DNA"/>
</dbReference>
<proteinExistence type="predicted"/>
<dbReference type="RefSeq" id="WP_011466030.1">
    <property type="nucleotide sequence ID" value="NC_007908.1"/>
</dbReference>
<protein>
    <recommendedName>
        <fullName evidence="3">Tryptophan synthase subunit beta like protein</fullName>
    </recommendedName>
</protein>
<reference evidence="2" key="1">
    <citation type="submission" date="2006-02" db="EMBL/GenBank/DDBJ databases">
        <title>Complete sequence of chromosome of Rhodoferax ferrireducens DSM 15236.</title>
        <authorList>
            <person name="Copeland A."/>
            <person name="Lucas S."/>
            <person name="Lapidus A."/>
            <person name="Barry K."/>
            <person name="Detter J.C."/>
            <person name="Glavina del Rio T."/>
            <person name="Hammon N."/>
            <person name="Israni S."/>
            <person name="Pitluck S."/>
            <person name="Brettin T."/>
            <person name="Bruce D."/>
            <person name="Han C."/>
            <person name="Tapia R."/>
            <person name="Gilna P."/>
            <person name="Kiss H."/>
            <person name="Schmutz J."/>
            <person name="Larimer F."/>
            <person name="Land M."/>
            <person name="Kyrpides N."/>
            <person name="Ivanova N."/>
            <person name="Richardson P."/>
        </authorList>
    </citation>
    <scope>NUCLEOTIDE SEQUENCE [LARGE SCALE GENOMIC DNA]</scope>
    <source>
        <strain evidence="2">ATCC BAA-621 / DSM 15236 / T118</strain>
    </source>
</reference>
<evidence type="ECO:0000313" key="2">
    <source>
        <dbReference type="Proteomes" id="UP000008332"/>
    </source>
</evidence>
<gene>
    <name evidence="1" type="ordered locus">Rfer_3767</name>
</gene>
<evidence type="ECO:0000313" key="1">
    <source>
        <dbReference type="EMBL" id="ABD71467.1"/>
    </source>
</evidence>
<dbReference type="Proteomes" id="UP000008332">
    <property type="component" value="Chromosome"/>
</dbReference>
<evidence type="ECO:0008006" key="3">
    <source>
        <dbReference type="Google" id="ProtNLM"/>
    </source>
</evidence>
<dbReference type="HOGENOM" id="CLU_166086_1_0_4"/>
<dbReference type="KEGG" id="rfr:Rfer_3767"/>